<reference evidence="1" key="1">
    <citation type="journal article" date="2023" name="Science">
        <title>Genome structures resolve the early diversification of teleost fishes.</title>
        <authorList>
            <person name="Parey E."/>
            <person name="Louis A."/>
            <person name="Montfort J."/>
            <person name="Bouchez O."/>
            <person name="Roques C."/>
            <person name="Iampietro C."/>
            <person name="Lluch J."/>
            <person name="Castinel A."/>
            <person name="Donnadieu C."/>
            <person name="Desvignes T."/>
            <person name="Floi Bucao C."/>
            <person name="Jouanno E."/>
            <person name="Wen M."/>
            <person name="Mejri S."/>
            <person name="Dirks R."/>
            <person name="Jansen H."/>
            <person name="Henkel C."/>
            <person name="Chen W.J."/>
            <person name="Zahm M."/>
            <person name="Cabau C."/>
            <person name="Klopp C."/>
            <person name="Thompson A.W."/>
            <person name="Robinson-Rechavi M."/>
            <person name="Braasch I."/>
            <person name="Lecointre G."/>
            <person name="Bobe J."/>
            <person name="Postlethwait J.H."/>
            <person name="Berthelot C."/>
            <person name="Roest Crollius H."/>
            <person name="Guiguen Y."/>
        </authorList>
    </citation>
    <scope>NUCLEOTIDE SEQUENCE</scope>
    <source>
        <strain evidence="1">WJC10195</strain>
    </source>
</reference>
<dbReference type="Proteomes" id="UP001152622">
    <property type="component" value="Chromosome 6"/>
</dbReference>
<sequence>MDVRAQKSCVVYIRVHLYLQLGLPFISPDPGRDEEVKTTRESPKFLPLKKAYCSTSQKFKSKNWKRRRLKKPWGCLVLSSVCVRRPGKPSILLARDAKEFGSTRCACSQPNNIQRPHVPVAPPSVRLY</sequence>
<organism evidence="1 2">
    <name type="scientific">Synaphobranchus kaupii</name>
    <name type="common">Kaup's arrowtooth eel</name>
    <dbReference type="NCBI Taxonomy" id="118154"/>
    <lineage>
        <taxon>Eukaryota</taxon>
        <taxon>Metazoa</taxon>
        <taxon>Chordata</taxon>
        <taxon>Craniata</taxon>
        <taxon>Vertebrata</taxon>
        <taxon>Euteleostomi</taxon>
        <taxon>Actinopterygii</taxon>
        <taxon>Neopterygii</taxon>
        <taxon>Teleostei</taxon>
        <taxon>Anguilliformes</taxon>
        <taxon>Synaphobranchidae</taxon>
        <taxon>Synaphobranchus</taxon>
    </lineage>
</organism>
<gene>
    <name evidence="1" type="ORF">SKAU_G00189500</name>
</gene>
<keyword evidence="2" id="KW-1185">Reference proteome</keyword>
<accession>A0A9Q1IWR0</accession>
<proteinExistence type="predicted"/>
<dbReference type="AlphaFoldDB" id="A0A9Q1IWR0"/>
<evidence type="ECO:0000313" key="1">
    <source>
        <dbReference type="EMBL" id="KAJ8356156.1"/>
    </source>
</evidence>
<dbReference type="EMBL" id="JAINUF010000006">
    <property type="protein sequence ID" value="KAJ8356156.1"/>
    <property type="molecule type" value="Genomic_DNA"/>
</dbReference>
<name>A0A9Q1IWR0_SYNKA</name>
<protein>
    <submittedName>
        <fullName evidence="1">Uncharacterized protein</fullName>
    </submittedName>
</protein>
<comment type="caution">
    <text evidence="1">The sequence shown here is derived from an EMBL/GenBank/DDBJ whole genome shotgun (WGS) entry which is preliminary data.</text>
</comment>
<evidence type="ECO:0000313" key="2">
    <source>
        <dbReference type="Proteomes" id="UP001152622"/>
    </source>
</evidence>